<protein>
    <submittedName>
        <fullName evidence="2">DUF3757 domain-containing protein</fullName>
    </submittedName>
</protein>
<dbReference type="EMBL" id="CP077080">
    <property type="protein sequence ID" value="QXI53079.1"/>
    <property type="molecule type" value="Genomic_DNA"/>
</dbReference>
<organism evidence="2 3">
    <name type="scientific">Pseudomonas canavaninivorans</name>
    <dbReference type="NCBI Taxonomy" id="2842348"/>
    <lineage>
        <taxon>Bacteria</taxon>
        <taxon>Pseudomonadati</taxon>
        <taxon>Pseudomonadota</taxon>
        <taxon>Gammaproteobacteria</taxon>
        <taxon>Pseudomonadales</taxon>
        <taxon>Pseudomonadaceae</taxon>
        <taxon>Pseudomonas</taxon>
    </lineage>
</organism>
<feature type="chain" id="PRO_5046445178" evidence="1">
    <location>
        <begin position="23"/>
        <end position="142"/>
    </location>
</feature>
<dbReference type="Proteomes" id="UP000824066">
    <property type="component" value="Chromosome"/>
</dbReference>
<keyword evidence="3" id="KW-1185">Reference proteome</keyword>
<proteinExistence type="predicted"/>
<accession>A0ABX8QD83</accession>
<dbReference type="RefSeq" id="WP_217860507.1">
    <property type="nucleotide sequence ID" value="NZ_CP077080.1"/>
</dbReference>
<gene>
    <name evidence="2" type="ORF">KSS97_26755</name>
</gene>
<evidence type="ECO:0000256" key="1">
    <source>
        <dbReference type="SAM" id="SignalP"/>
    </source>
</evidence>
<evidence type="ECO:0000313" key="2">
    <source>
        <dbReference type="EMBL" id="QXI53079.1"/>
    </source>
</evidence>
<sequence>MLKILWTGSTALLSLTMGQVHASEITCPSAANIHRNIEAVEDIYFVDEQNAFEWQSQSVVDAVNPQSLSFKGADYALHVENNGEGLPTHTTVTCRYGEINLILEYSSVQEPAYSAWLDNTCNNQDVNQCQLITADYFLANFD</sequence>
<evidence type="ECO:0000313" key="3">
    <source>
        <dbReference type="Proteomes" id="UP000824066"/>
    </source>
</evidence>
<name>A0ABX8QD83_PSECO</name>
<reference evidence="2 3" key="1">
    <citation type="journal article" date="2021" name="Microorganisms">
        <title>The Ever-Expanding Pseudomonas Genus: Description of 43 New Species and Partition of the Pseudomonas putida Group.</title>
        <authorList>
            <person name="Girard L."/>
            <person name="Lood C."/>
            <person name="Hofte M."/>
            <person name="Vandamme P."/>
            <person name="Rokni-Zadeh H."/>
            <person name="van Noort V."/>
            <person name="Lavigne R."/>
            <person name="De Mot R."/>
        </authorList>
    </citation>
    <scope>NUCLEOTIDE SEQUENCE [LARGE SCALE GENOMIC DNA]</scope>
    <source>
        <strain evidence="2 3">SWRI17</strain>
    </source>
</reference>
<keyword evidence="1" id="KW-0732">Signal</keyword>
<feature type="signal peptide" evidence="1">
    <location>
        <begin position="1"/>
        <end position="22"/>
    </location>
</feature>